<feature type="compositionally biased region" description="Low complexity" evidence="1">
    <location>
        <begin position="379"/>
        <end position="388"/>
    </location>
</feature>
<organism evidence="4 5">
    <name type="scientific">Thermothelomyces thermophilus (strain ATCC 42464 / BCRC 31852 / DSM 1799)</name>
    <name type="common">Sporotrichum thermophile</name>
    <dbReference type="NCBI Taxonomy" id="573729"/>
    <lineage>
        <taxon>Eukaryota</taxon>
        <taxon>Fungi</taxon>
        <taxon>Dikarya</taxon>
        <taxon>Ascomycota</taxon>
        <taxon>Pezizomycotina</taxon>
        <taxon>Sordariomycetes</taxon>
        <taxon>Sordariomycetidae</taxon>
        <taxon>Sordariales</taxon>
        <taxon>Chaetomiaceae</taxon>
        <taxon>Thermothelomyces</taxon>
    </lineage>
</organism>
<dbReference type="AlphaFoldDB" id="G2QK87"/>
<feature type="signal peptide" evidence="2">
    <location>
        <begin position="1"/>
        <end position="19"/>
    </location>
</feature>
<evidence type="ECO:0000259" key="3">
    <source>
        <dbReference type="Pfam" id="PF03427"/>
    </source>
</evidence>
<dbReference type="OrthoDB" id="2362516at2759"/>
<dbReference type="VEuPathDB" id="FungiDB:MYCTH_2308758"/>
<dbReference type="EMBL" id="CP003006">
    <property type="protein sequence ID" value="AEO59993.1"/>
    <property type="molecule type" value="Genomic_DNA"/>
</dbReference>
<feature type="compositionally biased region" description="Low complexity" evidence="1">
    <location>
        <begin position="533"/>
        <end position="572"/>
    </location>
</feature>
<feature type="region of interest" description="Disordered" evidence="1">
    <location>
        <begin position="145"/>
        <end position="164"/>
    </location>
</feature>
<feature type="region of interest" description="Disordered" evidence="1">
    <location>
        <begin position="104"/>
        <end position="123"/>
    </location>
</feature>
<dbReference type="Pfam" id="PF03427">
    <property type="entry name" value="CBM_19"/>
    <property type="match status" value="1"/>
</dbReference>
<dbReference type="GeneID" id="11510998"/>
<dbReference type="HOGENOM" id="CLU_437541_0_0_1"/>
<feature type="compositionally biased region" description="Low complexity" evidence="1">
    <location>
        <begin position="506"/>
        <end position="522"/>
    </location>
</feature>
<keyword evidence="2" id="KW-0732">Signal</keyword>
<dbReference type="KEGG" id="mtm:MYCTH_2308758"/>
<dbReference type="RefSeq" id="XP_003665238.1">
    <property type="nucleotide sequence ID" value="XM_003665190.1"/>
</dbReference>
<keyword evidence="5" id="KW-1185">Reference proteome</keyword>
<evidence type="ECO:0000313" key="4">
    <source>
        <dbReference type="EMBL" id="AEO59993.1"/>
    </source>
</evidence>
<feature type="region of interest" description="Disordered" evidence="1">
    <location>
        <begin position="403"/>
        <end position="435"/>
    </location>
</feature>
<feature type="region of interest" description="Disordered" evidence="1">
    <location>
        <begin position="224"/>
        <end position="256"/>
    </location>
</feature>
<feature type="compositionally biased region" description="Polar residues" evidence="1">
    <location>
        <begin position="489"/>
        <end position="505"/>
    </location>
</feature>
<evidence type="ECO:0000256" key="2">
    <source>
        <dbReference type="SAM" id="SignalP"/>
    </source>
</evidence>
<reference evidence="4 5" key="1">
    <citation type="journal article" date="2011" name="Nat. Biotechnol.">
        <title>Comparative genomic analysis of the thermophilic biomass-degrading fungi Myceliophthora thermophila and Thielavia terrestris.</title>
        <authorList>
            <person name="Berka R.M."/>
            <person name="Grigoriev I.V."/>
            <person name="Otillar R."/>
            <person name="Salamov A."/>
            <person name="Grimwood J."/>
            <person name="Reid I."/>
            <person name="Ishmael N."/>
            <person name="John T."/>
            <person name="Darmond C."/>
            <person name="Moisan M.-C."/>
            <person name="Henrissat B."/>
            <person name="Coutinho P.M."/>
            <person name="Lombard V."/>
            <person name="Natvig D.O."/>
            <person name="Lindquist E."/>
            <person name="Schmutz J."/>
            <person name="Lucas S."/>
            <person name="Harris P."/>
            <person name="Powlowski J."/>
            <person name="Bellemare A."/>
            <person name="Taylor D."/>
            <person name="Butler G."/>
            <person name="de Vries R.P."/>
            <person name="Allijn I.E."/>
            <person name="van den Brink J."/>
            <person name="Ushinsky S."/>
            <person name="Storms R."/>
            <person name="Powell A.J."/>
            <person name="Paulsen I.T."/>
            <person name="Elbourne L.D.H."/>
            <person name="Baker S.E."/>
            <person name="Magnuson J."/>
            <person name="LaBoissiere S."/>
            <person name="Clutterbuck A.J."/>
            <person name="Martinez D."/>
            <person name="Wogulis M."/>
            <person name="de Leon A.L."/>
            <person name="Rey M.W."/>
            <person name="Tsang A."/>
        </authorList>
    </citation>
    <scope>NUCLEOTIDE SEQUENCE [LARGE SCALE GENOMIC DNA]</scope>
    <source>
        <strain evidence="5">ATCC 42464 / BCRC 31852 / DSM 1799</strain>
    </source>
</reference>
<dbReference type="Proteomes" id="UP000007322">
    <property type="component" value="Chromosome 5"/>
</dbReference>
<dbReference type="eggNOG" id="ENOG502SGXN">
    <property type="taxonomic scope" value="Eukaryota"/>
</dbReference>
<feature type="compositionally biased region" description="Low complexity" evidence="1">
    <location>
        <begin position="410"/>
        <end position="433"/>
    </location>
</feature>
<dbReference type="InParanoid" id="G2QK87"/>
<dbReference type="GO" id="GO:0006032">
    <property type="term" value="P:chitin catabolic process"/>
    <property type="evidence" value="ECO:0007669"/>
    <property type="project" value="InterPro"/>
</dbReference>
<name>G2QK87_THET4</name>
<dbReference type="GO" id="GO:0008061">
    <property type="term" value="F:chitin binding"/>
    <property type="evidence" value="ECO:0007669"/>
    <property type="project" value="InterPro"/>
</dbReference>
<feature type="region of interest" description="Disordered" evidence="1">
    <location>
        <begin position="360"/>
        <end position="388"/>
    </location>
</feature>
<proteinExistence type="predicted"/>
<evidence type="ECO:0000313" key="5">
    <source>
        <dbReference type="Proteomes" id="UP000007322"/>
    </source>
</evidence>
<sequence length="625" mass="63150">MRTTTLILHALSLVASADAGPLRNQSWRRAQALRIPRQAESGSERVASNSTESASPSLPATITTTTDAECSDIPTLSATSSLSSLLTSIVFSESSTFVTPMITVNPTSSSSERPLSGGLGSSTSSGTLLHSAVELSLTSTTTGRPVVTSFRQDPDASSTLSSLTAPESSDLLSSISATTGTLILGTGSGQVSSTSGFFLNSTATATTLGSATITGLPSSAALSSSSSSTAPVVTGSPNPDIPTVLEPPPPATTTVSPDVYQRNIEEARGYNKIFATLTEQTACSQGQVACIAGGVATCAEGGTWDIAPCPELGTACLAMPMNTTDGAVLGCTDVTLAKQVLESIPDALLPGSSSTVSATASTTLSTSTGSSADALPTASSTGRRTRTSIVTVTSGIETVTVTVDPSTTAESSVPSTLSLSQSPSSETSTTSSSDTAVIQPITRTAVIVVGTETATITFTIDPNIHPTALPPSPDESTTSQGPPFHKSPPGSNFTVPSIVFTTVPHSTTTSSTTTSLSSSTSTRESLVVIPIESTTATTTTSATSVETPTETPTETEMEPPVSTTTTTMTSTPGSANGAVDGPVSVTVTQLVTVTEKERVTTTDTATVTTTVRLGSVVVVDSIMTR</sequence>
<feature type="domain" description="Carbohydrate-binding module family 19" evidence="3">
    <location>
        <begin position="279"/>
        <end position="318"/>
    </location>
</feature>
<feature type="compositionally biased region" description="Low complexity" evidence="1">
    <location>
        <begin position="224"/>
        <end position="237"/>
    </location>
</feature>
<feature type="region of interest" description="Disordered" evidence="1">
    <location>
        <begin position="34"/>
        <end position="66"/>
    </location>
</feature>
<gene>
    <name evidence="4" type="ORF">MYCTH_2308758</name>
</gene>
<dbReference type="STRING" id="573729.G2QK87"/>
<feature type="compositionally biased region" description="Polar residues" evidence="1">
    <location>
        <begin position="104"/>
        <end position="113"/>
    </location>
</feature>
<protein>
    <recommendedName>
        <fullName evidence="3">Carbohydrate-binding module family 19 domain-containing protein</fullName>
    </recommendedName>
</protein>
<feature type="compositionally biased region" description="Polar residues" evidence="1">
    <location>
        <begin position="46"/>
        <end position="66"/>
    </location>
</feature>
<feature type="region of interest" description="Disordered" evidence="1">
    <location>
        <begin position="462"/>
        <end position="581"/>
    </location>
</feature>
<feature type="chain" id="PRO_5003436413" description="Carbohydrate-binding module family 19 domain-containing protein" evidence="2">
    <location>
        <begin position="20"/>
        <end position="625"/>
    </location>
</feature>
<feature type="compositionally biased region" description="Low complexity" evidence="1">
    <location>
        <begin position="360"/>
        <end position="372"/>
    </location>
</feature>
<dbReference type="OMA" id="CFALPMN"/>
<dbReference type="InterPro" id="IPR005089">
    <property type="entry name" value="CBM19"/>
</dbReference>
<evidence type="ECO:0000256" key="1">
    <source>
        <dbReference type="SAM" id="MobiDB-lite"/>
    </source>
</evidence>
<accession>G2QK87</accession>